<organism evidence="3 4">
    <name type="scientific">Trichogramma brassicae</name>
    <dbReference type="NCBI Taxonomy" id="86971"/>
    <lineage>
        <taxon>Eukaryota</taxon>
        <taxon>Metazoa</taxon>
        <taxon>Ecdysozoa</taxon>
        <taxon>Arthropoda</taxon>
        <taxon>Hexapoda</taxon>
        <taxon>Insecta</taxon>
        <taxon>Pterygota</taxon>
        <taxon>Neoptera</taxon>
        <taxon>Endopterygota</taxon>
        <taxon>Hymenoptera</taxon>
        <taxon>Apocrita</taxon>
        <taxon>Proctotrupomorpha</taxon>
        <taxon>Chalcidoidea</taxon>
        <taxon>Trichogrammatidae</taxon>
        <taxon>Trichogramma</taxon>
    </lineage>
</organism>
<keyword evidence="4" id="KW-1185">Reference proteome</keyword>
<feature type="region of interest" description="Disordered" evidence="1">
    <location>
        <begin position="981"/>
        <end position="1026"/>
    </location>
</feature>
<dbReference type="Gene3D" id="3.60.10.10">
    <property type="entry name" value="Endonuclease/exonuclease/phosphatase"/>
    <property type="match status" value="1"/>
</dbReference>
<dbReference type="GO" id="GO:0071897">
    <property type="term" value="P:DNA biosynthetic process"/>
    <property type="evidence" value="ECO:0007669"/>
    <property type="project" value="UniProtKB-ARBA"/>
</dbReference>
<name>A0A6H5I4W2_9HYME</name>
<dbReference type="Pfam" id="PF00078">
    <property type="entry name" value="RVT_1"/>
    <property type="match status" value="1"/>
</dbReference>
<gene>
    <name evidence="3" type="ORF">TBRA_LOCUS1848</name>
</gene>
<dbReference type="InterPro" id="IPR043502">
    <property type="entry name" value="DNA/RNA_pol_sf"/>
</dbReference>
<dbReference type="SUPFAM" id="SSF56672">
    <property type="entry name" value="DNA/RNA polymerases"/>
    <property type="match status" value="1"/>
</dbReference>
<proteinExistence type="predicted"/>
<reference evidence="3 4" key="1">
    <citation type="submission" date="2020-02" db="EMBL/GenBank/DDBJ databases">
        <authorList>
            <person name="Ferguson B K."/>
        </authorList>
    </citation>
    <scope>NUCLEOTIDE SEQUENCE [LARGE SCALE GENOMIC DNA]</scope>
</reference>
<accession>A0A6H5I4W2</accession>
<sequence length="1026" mass="115435">MIAQEIPLLMLIYLFGQFREGNDTNYRHRDITAHIPTHAHTHTHTHTHTTWAQIAGIYIFSIYAPPRLSQEEFIGLLNNIVDEARGKTPILVAGDFNAWQRSGAVGRRSRGQGAAKCPRHLDVLLLNTGSKPTFVGEQGESVIDLTFAGVSLFNRVESWQVSDIYTSSDHKAIVYEILLEENQGVGRAPAGNRRWSARSFDGDSFAEIVSGMEIRSGFAEDMVDELMSTITRACDASMSGARYRRRREPAYWWNDDIAECRRDCIRARRCAQRARGRPDEVIRREEFANARRRLRDAIKVSKRLCWRQLCDEADRDVWGKPYRTVMSRLKAPRTSPPTAPDLVRRAVSTLFPSVIPRLIGAPPLLEEHLIPEVGVEELRWAYRRVRIGAAPGPDGIPTLPSRRRSRLVSIAFAAFFTACLREGCFPARWKRQRLVLMLKPGKPAAEPSSYRPLCMLDTAGKILERIMVGRLEAHTEGPAGLADSQFGFPTARSAISGKRWHRGTKKYCAIITLDVRNAFNSARWDKILTALSQMEVPAYLQRMVSNYFRGRVLEFTTDDGAETYEVTAGVPQGSVLGPILWNVMYDRILRLELPRPAKIVGFADDIAITVVAKHLDLVEFYSNKTIRLVRAALTELGLQTADQKTEVLLVTSRKVTETITVRAGGHYITSAPCIRYLGVHIDARLRFEEHLRIVSDKANRVAGALLGLMLNIGGPRSSRRRLYANVVDSILLYGAPAWSEAAKKQSYARRAASIHRRACLRVICGFCSISHEATYVLASIPPLTLLIDERSRLYSRRLESVGSEERAKTIEEWQAQWTRSRKGRWTHRLIPNITPWIERRHGEVDYHLTQLLTGHGCFRSYLCWSKNDTSDLCPVCPAAVEDVEHVAFRCPRFTEEREVLHRLFGGPLEPEMLEDLSKEQVQHSELVILHNLQQKSQLKNSQGDHPSSGSWICSKIFLGSPGTRPVILKPPATVTRRVIVESNSKTEQNSRLSPAVCGPNERLACGPQRGGSASSLARSHDTTSSE</sequence>
<dbReference type="Pfam" id="PF14529">
    <property type="entry name" value="Exo_endo_phos_2"/>
    <property type="match status" value="1"/>
</dbReference>
<dbReference type="InterPro" id="IPR036691">
    <property type="entry name" value="Endo/exonu/phosph_ase_sf"/>
</dbReference>
<protein>
    <recommendedName>
        <fullName evidence="2">Reverse transcriptase domain-containing protein</fullName>
    </recommendedName>
</protein>
<evidence type="ECO:0000313" key="4">
    <source>
        <dbReference type="Proteomes" id="UP000479190"/>
    </source>
</evidence>
<dbReference type="Proteomes" id="UP000479190">
    <property type="component" value="Unassembled WGS sequence"/>
</dbReference>
<dbReference type="InterPro" id="IPR000477">
    <property type="entry name" value="RT_dom"/>
</dbReference>
<dbReference type="PANTHER" id="PTHR19446">
    <property type="entry name" value="REVERSE TRANSCRIPTASES"/>
    <property type="match status" value="1"/>
</dbReference>
<dbReference type="InterPro" id="IPR005135">
    <property type="entry name" value="Endo/exonuclease/phosphatase"/>
</dbReference>
<dbReference type="GO" id="GO:0003824">
    <property type="term" value="F:catalytic activity"/>
    <property type="evidence" value="ECO:0007669"/>
    <property type="project" value="InterPro"/>
</dbReference>
<dbReference type="PROSITE" id="PS50878">
    <property type="entry name" value="RT_POL"/>
    <property type="match status" value="1"/>
</dbReference>
<dbReference type="OrthoDB" id="7700848at2759"/>
<dbReference type="AlphaFoldDB" id="A0A6H5I4W2"/>
<feature type="domain" description="Reverse transcriptase" evidence="2">
    <location>
        <begin position="418"/>
        <end position="681"/>
    </location>
</feature>
<dbReference type="EMBL" id="CADCXV010000358">
    <property type="protein sequence ID" value="CAB0029824.1"/>
    <property type="molecule type" value="Genomic_DNA"/>
</dbReference>
<evidence type="ECO:0000256" key="1">
    <source>
        <dbReference type="SAM" id="MobiDB-lite"/>
    </source>
</evidence>
<feature type="compositionally biased region" description="Polar residues" evidence="1">
    <location>
        <begin position="981"/>
        <end position="992"/>
    </location>
</feature>
<evidence type="ECO:0000259" key="2">
    <source>
        <dbReference type="PROSITE" id="PS50878"/>
    </source>
</evidence>
<dbReference type="CDD" id="cd01650">
    <property type="entry name" value="RT_nLTR_like"/>
    <property type="match status" value="1"/>
</dbReference>
<evidence type="ECO:0000313" key="3">
    <source>
        <dbReference type="EMBL" id="CAB0029824.1"/>
    </source>
</evidence>
<dbReference type="SUPFAM" id="SSF56219">
    <property type="entry name" value="DNase I-like"/>
    <property type="match status" value="1"/>
</dbReference>